<reference evidence="6 7" key="1">
    <citation type="submission" date="2024-03" db="EMBL/GenBank/DDBJ databases">
        <title>Bacilli Hybrid Assemblies.</title>
        <authorList>
            <person name="Kovac J."/>
        </authorList>
    </citation>
    <scope>NUCLEOTIDE SEQUENCE [LARGE SCALE GENOMIC DNA]</scope>
    <source>
        <strain evidence="6 7">FSL R7-0666</strain>
    </source>
</reference>
<dbReference type="PANTHER" id="PTHR39181">
    <property type="entry name" value="TYROSINE-PROTEIN PHOSPHATASE YWQE"/>
    <property type="match status" value="1"/>
</dbReference>
<comment type="caution">
    <text evidence="6">The sequence shown here is derived from an EMBL/GenBank/DDBJ whole genome shotgun (WGS) entry which is preliminary data.</text>
</comment>
<dbReference type="Proteomes" id="UP001418796">
    <property type="component" value="Unassembled WGS sequence"/>
</dbReference>
<dbReference type="Pfam" id="PF19567">
    <property type="entry name" value="CpsB_CapC"/>
    <property type="match status" value="1"/>
</dbReference>
<dbReference type="PIRSF" id="PIRSF016557">
    <property type="entry name" value="Caps_synth_CpsB"/>
    <property type="match status" value="1"/>
</dbReference>
<organism evidence="6 7">
    <name type="scientific">Alkalicoccobacillus gibsonii</name>
    <dbReference type="NCBI Taxonomy" id="79881"/>
    <lineage>
        <taxon>Bacteria</taxon>
        <taxon>Bacillati</taxon>
        <taxon>Bacillota</taxon>
        <taxon>Bacilli</taxon>
        <taxon>Bacillales</taxon>
        <taxon>Bacillaceae</taxon>
        <taxon>Alkalicoccobacillus</taxon>
    </lineage>
</organism>
<comment type="catalytic activity">
    <reaction evidence="4 5">
        <text>O-phospho-L-tyrosyl-[protein] + H2O = L-tyrosyl-[protein] + phosphate</text>
        <dbReference type="Rhea" id="RHEA:10684"/>
        <dbReference type="Rhea" id="RHEA-COMP:10136"/>
        <dbReference type="Rhea" id="RHEA-COMP:20101"/>
        <dbReference type="ChEBI" id="CHEBI:15377"/>
        <dbReference type="ChEBI" id="CHEBI:43474"/>
        <dbReference type="ChEBI" id="CHEBI:46858"/>
        <dbReference type="ChEBI" id="CHEBI:61978"/>
        <dbReference type="EC" id="3.1.3.48"/>
    </reaction>
</comment>
<dbReference type="InterPro" id="IPR016667">
    <property type="entry name" value="Caps_polysacc_synth_CpsB/CapC"/>
</dbReference>
<proteinExistence type="inferred from homology"/>
<dbReference type="RefSeq" id="WP_343131580.1">
    <property type="nucleotide sequence ID" value="NZ_JBCITK010000001.1"/>
</dbReference>
<name>A0ABU9VM38_9BACI</name>
<dbReference type="EMBL" id="JBCITK010000001">
    <property type="protein sequence ID" value="MEN0644956.1"/>
    <property type="molecule type" value="Genomic_DNA"/>
</dbReference>
<evidence type="ECO:0000256" key="1">
    <source>
        <dbReference type="ARBA" id="ARBA00005750"/>
    </source>
</evidence>
<dbReference type="EC" id="3.1.3.48" evidence="5"/>
<evidence type="ECO:0000313" key="6">
    <source>
        <dbReference type="EMBL" id="MEN0644956.1"/>
    </source>
</evidence>
<dbReference type="Gene3D" id="3.20.20.140">
    <property type="entry name" value="Metal-dependent hydrolases"/>
    <property type="match status" value="1"/>
</dbReference>
<sequence length="255" mass="29197">MIDLYNRILPIICNHQLSKDRALEIARHAEKNDVNQIIAAINISEATSSHPMEEVQQAVETFNAELTRKSIKVNVLSGQLVPYSSQLVNALQTRSILTLNHSRYLLIDLPDGEVPVDLAEQLYQLQLLDIVPILSKPERNRFLIEQPDLIYKLVKQGVLMQVLSSSITGKAGTYIKRTTEQMINCNLVHFITSDTDRPKVDMTSLHKALHQIESRYGTETMTMLQQNLKRVINDQEIPALPPERFKRKRYIGLFR</sequence>
<evidence type="ECO:0000256" key="4">
    <source>
        <dbReference type="ARBA" id="ARBA00051722"/>
    </source>
</evidence>
<gene>
    <name evidence="6" type="ORF">MKY91_17505</name>
</gene>
<protein>
    <recommendedName>
        <fullName evidence="5">Tyrosine-protein phosphatase</fullName>
        <ecNumber evidence="5">3.1.3.48</ecNumber>
    </recommendedName>
</protein>
<keyword evidence="2 5" id="KW-0378">Hydrolase</keyword>
<dbReference type="GO" id="GO:0004725">
    <property type="term" value="F:protein tyrosine phosphatase activity"/>
    <property type="evidence" value="ECO:0007669"/>
    <property type="project" value="UniProtKB-EC"/>
</dbReference>
<comment type="similarity">
    <text evidence="1 5">Belongs to the metallo-dependent hydrolases superfamily. CpsB/CapC family.</text>
</comment>
<evidence type="ECO:0000256" key="2">
    <source>
        <dbReference type="ARBA" id="ARBA00022801"/>
    </source>
</evidence>
<accession>A0ABU9VM38</accession>
<evidence type="ECO:0000256" key="5">
    <source>
        <dbReference type="PIRNR" id="PIRNR016557"/>
    </source>
</evidence>
<dbReference type="PANTHER" id="PTHR39181:SF1">
    <property type="entry name" value="TYROSINE-PROTEIN PHOSPHATASE YWQE"/>
    <property type="match status" value="1"/>
</dbReference>
<keyword evidence="3 5" id="KW-0904">Protein phosphatase</keyword>
<evidence type="ECO:0000313" key="7">
    <source>
        <dbReference type="Proteomes" id="UP001418796"/>
    </source>
</evidence>
<keyword evidence="7" id="KW-1185">Reference proteome</keyword>
<evidence type="ECO:0000256" key="3">
    <source>
        <dbReference type="ARBA" id="ARBA00022912"/>
    </source>
</evidence>